<dbReference type="InterPro" id="IPR051227">
    <property type="entry name" value="CS_glycosyltransferase"/>
</dbReference>
<dbReference type="Gene3D" id="3.90.550.50">
    <property type="match status" value="1"/>
</dbReference>
<keyword evidence="6" id="KW-1133">Transmembrane helix</keyword>
<evidence type="ECO:0000256" key="6">
    <source>
        <dbReference type="ARBA" id="ARBA00022989"/>
    </source>
</evidence>
<dbReference type="OrthoDB" id="9985088at2759"/>
<comment type="caution">
    <text evidence="12">The sequence shown here is derived from an EMBL/GenBank/DDBJ whole genome shotgun (WGS) entry which is preliminary data.</text>
</comment>
<comment type="subcellular location">
    <subcellularLocation>
        <location evidence="1 9">Golgi apparatus</location>
        <location evidence="1 9">Golgi stack membrane</location>
        <topology evidence="1 9">Single-pass type II membrane protein</topology>
    </subcellularLocation>
</comment>
<evidence type="ECO:0000256" key="3">
    <source>
        <dbReference type="ARBA" id="ARBA00022679"/>
    </source>
</evidence>
<keyword evidence="5 9" id="KW-0735">Signal-anchor</keyword>
<keyword evidence="8" id="KW-0472">Membrane</keyword>
<organism evidence="12 13">
    <name type="scientific">Anabarilius grahami</name>
    <name type="common">Kanglang fish</name>
    <name type="synonym">Barilius grahami</name>
    <dbReference type="NCBI Taxonomy" id="495550"/>
    <lineage>
        <taxon>Eukaryota</taxon>
        <taxon>Metazoa</taxon>
        <taxon>Chordata</taxon>
        <taxon>Craniata</taxon>
        <taxon>Vertebrata</taxon>
        <taxon>Euteleostomi</taxon>
        <taxon>Actinopterygii</taxon>
        <taxon>Neopterygii</taxon>
        <taxon>Teleostei</taxon>
        <taxon>Ostariophysi</taxon>
        <taxon>Cypriniformes</taxon>
        <taxon>Xenocyprididae</taxon>
        <taxon>Xenocypridinae</taxon>
        <taxon>Xenocypridinae incertae sedis</taxon>
        <taxon>Anabarilius</taxon>
    </lineage>
</organism>
<dbReference type="Proteomes" id="UP000281406">
    <property type="component" value="Unassembled WGS sequence"/>
</dbReference>
<sequence>MAVISASEFALIDVWLVKGGVRSDDTSEGSRDSHVSLYRCEERATQFLSLAPLKASPHCAEERIVHCLLPQTESMRISMLVSLIRPTGPIIVGISLGFTLSLLSVTWVNESCDSDWMGAADEMLIGQPGSSKGARKPSSISTGTTDNGNVEEDFEPRIVPYNKPAQEGPPKKVFRSKYASTELGIRERLFVSVFTSKATMNTLAVAINRTLSHHLDGRLIFFTGTRNRKLPNGMFVIAHGDERPVPNMYQSVRHLLKHHIAEYDWFYLVQDDTYTQPERLKTLVSHLSMGLQLYMGRPGEFIGGETQGRYCHSGPGFLLSRALLLKLQPFLEQCRTDIISVRPDEWLGRCIIDYVGMNCVEEYEGLNYNYFTMENNMDLPRVGNDGFQNALTVHPVTSAELMYRLHKHFTEIELQRTYEEIEKLQSEIKNVSEVAADGNKSALWPIGITPPFEPKSRFEVLRWDYFTEDNLFSCVDGAPKCQLSGADREDVTDVIKVAVEELNKKYNPFVQLSAPRLVNGYRRLDQTRGMEYTLDLQVQATTESGHQKSIARRVHLVRPLSQVEIIPMPYVTEATRVHVFLPLTSYESHVALHFLDHCSTNLFETGENAVLNFLFTYEPAEAQKVSTNDIFAEVKAKITAIERRYPSVKVSWISIKTEIPGVLRILDIVSRKHPVETLFLLVTADTVLNSEFLNRCRMNTISGWQAFFPIHFQDFDPSVAYPDQVPPSSEDLVREAGHFDRYTFEEACFYNSDYMSSRTRMSGDLQENDELLESLDLYDMFVQYSGLHVFRAVEPALRQAYRNRTCDPRLSEDVFHRCLQSSLESHGSRSQLAMLIFEQEQGNST</sequence>
<accession>A0A3N0Y7G4</accession>
<evidence type="ECO:0000256" key="1">
    <source>
        <dbReference type="ARBA" id="ARBA00004447"/>
    </source>
</evidence>
<comment type="similarity">
    <text evidence="2 9">Belongs to the chondroitin N-acetylgalactosaminyltransferase family.</text>
</comment>
<protein>
    <recommendedName>
        <fullName evidence="9">Hexosyltransferase</fullName>
        <ecNumber evidence="9">2.4.1.-</ecNumber>
    </recommendedName>
</protein>
<dbReference type="InterPro" id="IPR008428">
    <property type="entry name" value="Chond_GalNAc"/>
</dbReference>
<dbReference type="GO" id="GO:0047238">
    <property type="term" value="F:glucuronosyl-N-acetylgalactosaminyl-proteoglycan 4-beta-N-acetylgalactosaminyltransferase activity"/>
    <property type="evidence" value="ECO:0007669"/>
    <property type="project" value="TreeGrafter"/>
</dbReference>
<dbReference type="AlphaFoldDB" id="A0A3N0Y7G4"/>
<evidence type="ECO:0000313" key="13">
    <source>
        <dbReference type="Proteomes" id="UP000281406"/>
    </source>
</evidence>
<reference evidence="12 13" key="1">
    <citation type="submission" date="2018-10" db="EMBL/GenBank/DDBJ databases">
        <title>Genome assembly for a Yunnan-Guizhou Plateau 3E fish, Anabarilius grahami (Regan), and its evolutionary and genetic applications.</title>
        <authorList>
            <person name="Jiang W."/>
        </authorList>
    </citation>
    <scope>NUCLEOTIDE SEQUENCE [LARGE SCALE GENOMIC DNA]</scope>
    <source>
        <strain evidence="12">AG-KIZ</strain>
        <tissue evidence="12">Muscle</tissue>
    </source>
</reference>
<evidence type="ECO:0000256" key="10">
    <source>
        <dbReference type="SAM" id="Coils"/>
    </source>
</evidence>
<dbReference type="PANTHER" id="PTHR12369">
    <property type="entry name" value="CHONDROITIN SYNTHASE"/>
    <property type="match status" value="1"/>
</dbReference>
<evidence type="ECO:0000256" key="2">
    <source>
        <dbReference type="ARBA" id="ARBA00009239"/>
    </source>
</evidence>
<dbReference type="EMBL" id="RJVU01051519">
    <property type="protein sequence ID" value="ROL41790.1"/>
    <property type="molecule type" value="Genomic_DNA"/>
</dbReference>
<keyword evidence="4" id="KW-0812">Transmembrane</keyword>
<gene>
    <name evidence="12" type="ORF">DPX16_9381</name>
</gene>
<proteinExistence type="inferred from homology"/>
<evidence type="ECO:0000256" key="5">
    <source>
        <dbReference type="ARBA" id="ARBA00022968"/>
    </source>
</evidence>
<keyword evidence="13" id="KW-1185">Reference proteome</keyword>
<dbReference type="Pfam" id="PF05679">
    <property type="entry name" value="CHGN"/>
    <property type="match status" value="1"/>
</dbReference>
<evidence type="ECO:0000256" key="11">
    <source>
        <dbReference type="SAM" id="MobiDB-lite"/>
    </source>
</evidence>
<keyword evidence="3 9" id="KW-0808">Transferase</keyword>
<feature type="compositionally biased region" description="Polar residues" evidence="11">
    <location>
        <begin position="138"/>
        <end position="148"/>
    </location>
</feature>
<keyword evidence="7 9" id="KW-0333">Golgi apparatus</keyword>
<feature type="region of interest" description="Disordered" evidence="11">
    <location>
        <begin position="127"/>
        <end position="153"/>
    </location>
</feature>
<evidence type="ECO:0000313" key="12">
    <source>
        <dbReference type="EMBL" id="ROL41790.1"/>
    </source>
</evidence>
<evidence type="ECO:0000256" key="4">
    <source>
        <dbReference type="ARBA" id="ARBA00022692"/>
    </source>
</evidence>
<name>A0A3N0Y7G4_ANAGA</name>
<keyword evidence="10" id="KW-0175">Coiled coil</keyword>
<evidence type="ECO:0000256" key="9">
    <source>
        <dbReference type="RuleBase" id="RU364016"/>
    </source>
</evidence>
<dbReference type="EC" id="2.4.1.-" evidence="9"/>
<dbReference type="PANTHER" id="PTHR12369:SF22">
    <property type="entry name" value="CHONDROITIN SULFATE SYNTHASE 2"/>
    <property type="match status" value="1"/>
</dbReference>
<dbReference type="GO" id="GO:0032580">
    <property type="term" value="C:Golgi cisterna membrane"/>
    <property type="evidence" value="ECO:0007669"/>
    <property type="project" value="UniProtKB-SubCell"/>
</dbReference>
<evidence type="ECO:0000256" key="8">
    <source>
        <dbReference type="ARBA" id="ARBA00023136"/>
    </source>
</evidence>
<feature type="coiled-coil region" evidence="10">
    <location>
        <begin position="407"/>
        <end position="434"/>
    </location>
</feature>
<evidence type="ECO:0000256" key="7">
    <source>
        <dbReference type="ARBA" id="ARBA00023034"/>
    </source>
</evidence>